<dbReference type="AlphaFoldDB" id="A0A8X6MJS2"/>
<evidence type="ECO:0000313" key="2">
    <source>
        <dbReference type="Proteomes" id="UP000887013"/>
    </source>
</evidence>
<proteinExistence type="predicted"/>
<dbReference type="Proteomes" id="UP000887013">
    <property type="component" value="Unassembled WGS sequence"/>
</dbReference>
<keyword evidence="2" id="KW-1185">Reference proteome</keyword>
<gene>
    <name evidence="1" type="ORF">NPIL_96701</name>
</gene>
<comment type="caution">
    <text evidence="1">The sequence shown here is derived from an EMBL/GenBank/DDBJ whole genome shotgun (WGS) entry which is preliminary data.</text>
</comment>
<reference evidence="1" key="1">
    <citation type="submission" date="2020-08" db="EMBL/GenBank/DDBJ databases">
        <title>Multicomponent nature underlies the extraordinary mechanical properties of spider dragline silk.</title>
        <authorList>
            <person name="Kono N."/>
            <person name="Nakamura H."/>
            <person name="Mori M."/>
            <person name="Yoshida Y."/>
            <person name="Ohtoshi R."/>
            <person name="Malay A.D."/>
            <person name="Moran D.A.P."/>
            <person name="Tomita M."/>
            <person name="Numata K."/>
            <person name="Arakawa K."/>
        </authorList>
    </citation>
    <scope>NUCLEOTIDE SEQUENCE</scope>
</reference>
<organism evidence="1 2">
    <name type="scientific">Nephila pilipes</name>
    <name type="common">Giant wood spider</name>
    <name type="synonym">Nephila maculata</name>
    <dbReference type="NCBI Taxonomy" id="299642"/>
    <lineage>
        <taxon>Eukaryota</taxon>
        <taxon>Metazoa</taxon>
        <taxon>Ecdysozoa</taxon>
        <taxon>Arthropoda</taxon>
        <taxon>Chelicerata</taxon>
        <taxon>Arachnida</taxon>
        <taxon>Araneae</taxon>
        <taxon>Araneomorphae</taxon>
        <taxon>Entelegynae</taxon>
        <taxon>Araneoidea</taxon>
        <taxon>Nephilidae</taxon>
        <taxon>Nephila</taxon>
    </lineage>
</organism>
<accession>A0A8X6MJS2</accession>
<evidence type="ECO:0000313" key="1">
    <source>
        <dbReference type="EMBL" id="GFS58030.1"/>
    </source>
</evidence>
<sequence>MVIKLLQKLIGRVKQVLTAPTWRNEILKGQMKTMVLREGQIPMKGFVDELGISTESDRSEREFGLQENLCKYHAKIVNCQVNATPFVDQTYYVVVCE</sequence>
<name>A0A8X6MJS2_NEPPI</name>
<protein>
    <submittedName>
        <fullName evidence="1">Uncharacterized protein</fullName>
    </submittedName>
</protein>
<dbReference type="EMBL" id="BMAW01046940">
    <property type="protein sequence ID" value="GFS58030.1"/>
    <property type="molecule type" value="Genomic_DNA"/>
</dbReference>